<dbReference type="Gene3D" id="1.10.220.80">
    <property type="entry name" value="BH2638-like"/>
    <property type="match status" value="1"/>
</dbReference>
<dbReference type="EMBL" id="JAHOEF010000080">
    <property type="protein sequence ID" value="MBV3383477.1"/>
    <property type="molecule type" value="Genomic_DNA"/>
</dbReference>
<dbReference type="AlphaFoldDB" id="A0AAW4MV00"/>
<dbReference type="RefSeq" id="WP_022424706.1">
    <property type="nucleotide sequence ID" value="NZ_CAXVKV010000003.1"/>
</dbReference>
<dbReference type="PIRSF" id="PIRSF037260">
    <property type="entry name" value="UPF0223"/>
    <property type="match status" value="1"/>
</dbReference>
<organism evidence="1 3">
    <name type="scientific">Catenibacterium mitsuokai</name>
    <dbReference type="NCBI Taxonomy" id="100886"/>
    <lineage>
        <taxon>Bacteria</taxon>
        <taxon>Bacillati</taxon>
        <taxon>Bacillota</taxon>
        <taxon>Erysipelotrichia</taxon>
        <taxon>Erysipelotrichales</taxon>
        <taxon>Coprobacillaceae</taxon>
        <taxon>Catenibacterium</taxon>
    </lineage>
</organism>
<dbReference type="Proteomes" id="UP001196408">
    <property type="component" value="Unassembled WGS sequence"/>
</dbReference>
<keyword evidence="4" id="KW-1185">Reference proteome</keyword>
<proteinExistence type="predicted"/>
<reference evidence="1 4" key="1">
    <citation type="submission" date="2021-06" db="EMBL/GenBank/DDBJ databases">
        <title>Collection of gut derived symbiotic bacterial strains cultured from healthy donors.</title>
        <authorList>
            <person name="Lin H."/>
            <person name="Littmann E."/>
            <person name="Pamer E.G."/>
        </authorList>
    </citation>
    <scope>NUCLEOTIDE SEQUENCE</scope>
    <source>
        <strain evidence="2 4">MSK.21.70</strain>
        <strain evidence="1">MSK.21.82</strain>
    </source>
</reference>
<evidence type="ECO:0000313" key="1">
    <source>
        <dbReference type="EMBL" id="MBV3383477.1"/>
    </source>
</evidence>
<evidence type="ECO:0000313" key="4">
    <source>
        <dbReference type="Proteomes" id="UP001197492"/>
    </source>
</evidence>
<dbReference type="GeneID" id="301323244"/>
<sequence length="85" mass="10014">MYDYPLEPDWSTEEIIEVVGLYNAVEQAYEEGISSKEFMEHYRAFTSIADSKALQKQLDKAFEEASGYSIYKVFKRSQEEEWVKL</sequence>
<dbReference type="InterPro" id="IPR023324">
    <property type="entry name" value="BH2638-like_sf"/>
</dbReference>
<evidence type="ECO:0000313" key="3">
    <source>
        <dbReference type="Proteomes" id="UP001196408"/>
    </source>
</evidence>
<gene>
    <name evidence="1" type="ORF">KSV97_09690</name>
    <name evidence="2" type="ORF">KSW06_09525</name>
</gene>
<dbReference type="InterPro" id="IPR007920">
    <property type="entry name" value="UPF0223"/>
</dbReference>
<accession>A0AAW4MV00</accession>
<dbReference type="SUPFAM" id="SSF158504">
    <property type="entry name" value="BH2638-like"/>
    <property type="match status" value="1"/>
</dbReference>
<comment type="caution">
    <text evidence="1">The sequence shown here is derived from an EMBL/GenBank/DDBJ whole genome shotgun (WGS) entry which is preliminary data.</text>
</comment>
<name>A0AAW4MV00_9FIRM</name>
<evidence type="ECO:0000313" key="2">
    <source>
        <dbReference type="EMBL" id="MBV3393481.1"/>
    </source>
</evidence>
<dbReference type="Proteomes" id="UP001197492">
    <property type="component" value="Unassembled WGS sequence"/>
</dbReference>
<dbReference type="Pfam" id="PF05256">
    <property type="entry name" value="UPF0223"/>
    <property type="match status" value="1"/>
</dbReference>
<protein>
    <submittedName>
        <fullName evidence="1">UPF0223 family protein</fullName>
    </submittedName>
</protein>
<dbReference type="EMBL" id="JAHOEL010000077">
    <property type="protein sequence ID" value="MBV3393481.1"/>
    <property type="molecule type" value="Genomic_DNA"/>
</dbReference>
<dbReference type="NCBIfam" id="NF003353">
    <property type="entry name" value="PRK04387.1"/>
    <property type="match status" value="1"/>
</dbReference>